<proteinExistence type="predicted"/>
<sequence length="54" mass="5367">MTANERNTMTTTSIPATVTVADAARVLAHVDTADAALQHGLAYVAAAIAAGATV</sequence>
<organism evidence="1 2">
    <name type="scientific">Rhodococcus erythropolis</name>
    <name type="common">Arthrobacter picolinophilus</name>
    <dbReference type="NCBI Taxonomy" id="1833"/>
    <lineage>
        <taxon>Bacteria</taxon>
        <taxon>Bacillati</taxon>
        <taxon>Actinomycetota</taxon>
        <taxon>Actinomycetes</taxon>
        <taxon>Mycobacteriales</taxon>
        <taxon>Nocardiaceae</taxon>
        <taxon>Rhodococcus</taxon>
        <taxon>Rhodococcus erythropolis group</taxon>
    </lineage>
</organism>
<protein>
    <submittedName>
        <fullName evidence="1">Uncharacterized protein</fullName>
    </submittedName>
</protein>
<dbReference type="EMBL" id="CP050124">
    <property type="protein sequence ID" value="QIP38026.1"/>
    <property type="molecule type" value="Genomic_DNA"/>
</dbReference>
<name>A0A6G9CMU9_RHOER</name>
<dbReference type="AlphaFoldDB" id="A0A6G9CMU9"/>
<reference evidence="1 2" key="1">
    <citation type="submission" date="2020-03" db="EMBL/GenBank/DDBJ databases">
        <title>Screen low temperature-resistant strains for efficient degradation of petroleum hydrocarbons under the low temperature.</title>
        <authorList>
            <person name="Wang Y."/>
            <person name="Chen J."/>
        </authorList>
    </citation>
    <scope>NUCLEOTIDE SEQUENCE [LARGE SCALE GENOMIC DNA]</scope>
    <source>
        <strain evidence="1 2">KB1</strain>
    </source>
</reference>
<accession>A0A6G9CMU9</accession>
<evidence type="ECO:0000313" key="2">
    <source>
        <dbReference type="Proteomes" id="UP000502345"/>
    </source>
</evidence>
<evidence type="ECO:0000313" key="1">
    <source>
        <dbReference type="EMBL" id="QIP38026.1"/>
    </source>
</evidence>
<gene>
    <name evidence="1" type="ORF">G9444_0782</name>
</gene>
<dbReference type="Proteomes" id="UP000502345">
    <property type="component" value="Chromosome"/>
</dbReference>